<dbReference type="RefSeq" id="WP_074100576.1">
    <property type="nucleotide sequence ID" value="NZ_LVWI01000103.1"/>
</dbReference>
<organism evidence="4 5">
    <name type="scientific">Paenibacillus helianthi</name>
    <dbReference type="NCBI Taxonomy" id="1349432"/>
    <lineage>
        <taxon>Bacteria</taxon>
        <taxon>Bacillati</taxon>
        <taxon>Bacillota</taxon>
        <taxon>Bacilli</taxon>
        <taxon>Bacillales</taxon>
        <taxon>Paenibacillaceae</taxon>
        <taxon>Paenibacillus</taxon>
    </lineage>
</organism>
<dbReference type="Gene3D" id="3.40.50.850">
    <property type="entry name" value="Isochorismatase-like"/>
    <property type="match status" value="1"/>
</dbReference>
<dbReference type="Proteomes" id="UP000186058">
    <property type="component" value="Unassembled WGS sequence"/>
</dbReference>
<dbReference type="PANTHER" id="PTHR43540">
    <property type="entry name" value="PEROXYUREIDOACRYLATE/UREIDOACRYLATE AMIDOHYDROLASE-RELATED"/>
    <property type="match status" value="1"/>
</dbReference>
<evidence type="ECO:0000313" key="5">
    <source>
        <dbReference type="Proteomes" id="UP000186058"/>
    </source>
</evidence>
<evidence type="ECO:0000256" key="2">
    <source>
        <dbReference type="ARBA" id="ARBA00022801"/>
    </source>
</evidence>
<dbReference type="Pfam" id="PF00857">
    <property type="entry name" value="Isochorismatase"/>
    <property type="match status" value="1"/>
</dbReference>
<comment type="similarity">
    <text evidence="1">Belongs to the isochorismatase family.</text>
</comment>
<dbReference type="InterPro" id="IPR036380">
    <property type="entry name" value="Isochorismatase-like_sf"/>
</dbReference>
<dbReference type="SUPFAM" id="SSF52499">
    <property type="entry name" value="Isochorismatase-like hydrolases"/>
    <property type="match status" value="1"/>
</dbReference>
<proteinExistence type="inferred from homology"/>
<dbReference type="PANTHER" id="PTHR43540:SF14">
    <property type="entry name" value="ISOCHORISMATASE"/>
    <property type="match status" value="1"/>
</dbReference>
<evidence type="ECO:0000256" key="1">
    <source>
        <dbReference type="ARBA" id="ARBA00006336"/>
    </source>
</evidence>
<dbReference type="InterPro" id="IPR050272">
    <property type="entry name" value="Isochorismatase-like_hydrls"/>
</dbReference>
<dbReference type="CDD" id="cd01014">
    <property type="entry name" value="nicotinamidase_related"/>
    <property type="match status" value="1"/>
</dbReference>
<comment type="caution">
    <text evidence="4">The sequence shown here is derived from an EMBL/GenBank/DDBJ whole genome shotgun (WGS) entry which is preliminary data.</text>
</comment>
<gene>
    <name evidence="4" type="ORF">A3844_29360</name>
</gene>
<feature type="domain" description="Isochorismatase-like" evidence="3">
    <location>
        <begin position="6"/>
        <end position="145"/>
    </location>
</feature>
<evidence type="ECO:0000259" key="3">
    <source>
        <dbReference type="Pfam" id="PF00857"/>
    </source>
</evidence>
<dbReference type="EMBL" id="LVWI01000103">
    <property type="protein sequence ID" value="OKP77540.1"/>
    <property type="molecule type" value="Genomic_DNA"/>
</dbReference>
<keyword evidence="5" id="KW-1185">Reference proteome</keyword>
<protein>
    <submittedName>
        <fullName evidence="4">Amidase</fullName>
    </submittedName>
</protein>
<sequence length="175" mass="19741">MANDSTALVIIDVQEAMYSYPDMKLYEEEKVTGRIVSLLHKARAAGVPVVYIQHTEDQEYTKGTPTWQISRHVTPLEGELIVEKPTWDAFHRTNLHDKLQELGITNLVICGMQSEFCLDTTTRRAFSMGYSSVLVEDAHTTFDNESLSGGEIVKHHNSVIGGRFAKLLKEQVVEF</sequence>
<name>A0ABX3EF77_9BACL</name>
<reference evidence="4 5" key="1">
    <citation type="submission" date="2016-03" db="EMBL/GenBank/DDBJ databases">
        <authorList>
            <person name="Sant'Anna F.H."/>
            <person name="Ambrosini A."/>
            <person name="Souza R."/>
            <person name="Bach E."/>
            <person name="Fernandes G."/>
            <person name="Balsanelli E."/>
            <person name="Baura V.A."/>
            <person name="Souza E.M."/>
            <person name="Passaglia L."/>
        </authorList>
    </citation>
    <scope>NUCLEOTIDE SEQUENCE [LARGE SCALE GENOMIC DNA]</scope>
    <source>
        <strain evidence="4 5">P26E</strain>
    </source>
</reference>
<dbReference type="InterPro" id="IPR000868">
    <property type="entry name" value="Isochorismatase-like_dom"/>
</dbReference>
<evidence type="ECO:0000313" key="4">
    <source>
        <dbReference type="EMBL" id="OKP77540.1"/>
    </source>
</evidence>
<keyword evidence="2" id="KW-0378">Hydrolase</keyword>
<accession>A0ABX3EF77</accession>